<proteinExistence type="predicted"/>
<organism evidence="1 2">
    <name type="scientific">Edaphobacter dinghuensis</name>
    <dbReference type="NCBI Taxonomy" id="1560005"/>
    <lineage>
        <taxon>Bacteria</taxon>
        <taxon>Pseudomonadati</taxon>
        <taxon>Acidobacteriota</taxon>
        <taxon>Terriglobia</taxon>
        <taxon>Terriglobales</taxon>
        <taxon>Acidobacteriaceae</taxon>
        <taxon>Edaphobacter</taxon>
    </lineage>
</organism>
<name>A0A917H4P8_9BACT</name>
<dbReference type="Proteomes" id="UP000647241">
    <property type="component" value="Unassembled WGS sequence"/>
</dbReference>
<sequence length="158" mass="18469">MFVVSDRIHVNAPIERCFLLSTSLELVKQSLKMNLVAGASTRTSGLVEGGDRLTWQGWVFGLPHRHETLISKYERPDYFQDAMERGRFRRFQHDHFFTEIGGRTLLNDKIRFSLPLGALTRPLGQWVVTPYMSRLLRHRLELLKRVAESDEWKRYLPG</sequence>
<protein>
    <recommendedName>
        <fullName evidence="3">Ligand-binding SRPBCC domain-containing protein</fullName>
    </recommendedName>
</protein>
<dbReference type="EMBL" id="BMGT01000001">
    <property type="protein sequence ID" value="GGG66634.1"/>
    <property type="molecule type" value="Genomic_DNA"/>
</dbReference>
<dbReference type="AlphaFoldDB" id="A0A917H4P8"/>
<dbReference type="Gene3D" id="3.30.530.20">
    <property type="match status" value="1"/>
</dbReference>
<comment type="caution">
    <text evidence="1">The sequence shown here is derived from an EMBL/GenBank/DDBJ whole genome shotgun (WGS) entry which is preliminary data.</text>
</comment>
<reference evidence="1" key="1">
    <citation type="journal article" date="2014" name="Int. J. Syst. Evol. Microbiol.">
        <title>Complete genome sequence of Corynebacterium casei LMG S-19264T (=DSM 44701T), isolated from a smear-ripened cheese.</title>
        <authorList>
            <consortium name="US DOE Joint Genome Institute (JGI-PGF)"/>
            <person name="Walter F."/>
            <person name="Albersmeier A."/>
            <person name="Kalinowski J."/>
            <person name="Ruckert C."/>
        </authorList>
    </citation>
    <scope>NUCLEOTIDE SEQUENCE</scope>
    <source>
        <strain evidence="1">CGMCC 1.12997</strain>
    </source>
</reference>
<keyword evidence="2" id="KW-1185">Reference proteome</keyword>
<dbReference type="SUPFAM" id="SSF55961">
    <property type="entry name" value="Bet v1-like"/>
    <property type="match status" value="1"/>
</dbReference>
<gene>
    <name evidence="1" type="ORF">GCM10011585_05610</name>
</gene>
<accession>A0A917H4P8</accession>
<evidence type="ECO:0008006" key="3">
    <source>
        <dbReference type="Google" id="ProtNLM"/>
    </source>
</evidence>
<evidence type="ECO:0000313" key="1">
    <source>
        <dbReference type="EMBL" id="GGG66634.1"/>
    </source>
</evidence>
<dbReference type="CDD" id="cd07820">
    <property type="entry name" value="SRPBCC_3"/>
    <property type="match status" value="1"/>
</dbReference>
<dbReference type="RefSeq" id="WP_188553188.1">
    <property type="nucleotide sequence ID" value="NZ_BMGT01000001.1"/>
</dbReference>
<reference evidence="1" key="2">
    <citation type="submission" date="2020-09" db="EMBL/GenBank/DDBJ databases">
        <authorList>
            <person name="Sun Q."/>
            <person name="Zhou Y."/>
        </authorList>
    </citation>
    <scope>NUCLEOTIDE SEQUENCE</scope>
    <source>
        <strain evidence="1">CGMCC 1.12997</strain>
    </source>
</reference>
<dbReference type="InterPro" id="IPR023393">
    <property type="entry name" value="START-like_dom_sf"/>
</dbReference>
<evidence type="ECO:0000313" key="2">
    <source>
        <dbReference type="Proteomes" id="UP000647241"/>
    </source>
</evidence>